<evidence type="ECO:0000313" key="1">
    <source>
        <dbReference type="EMBL" id="MBP1840979.1"/>
    </source>
</evidence>
<comment type="caution">
    <text evidence="1">The sequence shown here is derived from an EMBL/GenBank/DDBJ whole genome shotgun (WGS) entry which is preliminary data.</text>
</comment>
<accession>A0A9X1CD88</accession>
<keyword evidence="4" id="KW-1185">Reference proteome</keyword>
<gene>
    <name evidence="1" type="ORF">J2Z56_002910</name>
    <name evidence="2" type="ORF">J2Z57_002577</name>
</gene>
<evidence type="ECO:0000313" key="4">
    <source>
        <dbReference type="Proteomes" id="UP001231587"/>
    </source>
</evidence>
<organism evidence="1 3">
    <name type="scientific">Formosa algae</name>
    <dbReference type="NCBI Taxonomy" id="225843"/>
    <lineage>
        <taxon>Bacteria</taxon>
        <taxon>Pseudomonadati</taxon>
        <taxon>Bacteroidota</taxon>
        <taxon>Flavobacteriia</taxon>
        <taxon>Flavobacteriales</taxon>
        <taxon>Flavobacteriaceae</taxon>
        <taxon>Formosa</taxon>
    </lineage>
</organism>
<sequence>MNFLDRFLGELNNTDDRFPKPTTAGDVSIENNTLICTDYKDRGMRSCVVNLDDLQYVYIKVANDKEKYLFLFDHHQNDIPLNYKGFKEVYTQLSDRFNFDDTVFFEHSLNSKPFKTQIWRRKHPKTYTILDFIYKDYNLGFEIQSNPKVFVSWDTTYNALTDLEHVFFETSPYNQKLLKFKYPVRIGNVILNTFQAYFDNPRTDVPVLHYYCDCYNDSGNDGSYFDLKHVLSHDVINDDVFKGYERADQKNLFFDLNKIRLSICYTYDYKWHYDSGNTSITIKNHREYPELLYDETYEKDIVISETLILKGEFSCPEDYMRNEKIKYRPKAVSASYTDQTLIWTDAVNNKIGCSTNNFAQIFDTSEIESFSILNILPARGSGGAELYIITTDKTYHKVLRGRCKAFDNYVSHIEHLTNKKVTFEKEYHDC</sequence>
<dbReference type="RefSeq" id="WP_057781984.1">
    <property type="nucleotide sequence ID" value="NZ_JAGGJQ010000008.1"/>
</dbReference>
<name>A0A9X1CD88_9FLAO</name>
<reference evidence="1" key="1">
    <citation type="submission" date="2021-03" db="EMBL/GenBank/DDBJ databases">
        <title>Genomic Encyclopedia of Type Strains, Phase IV (KMG-IV): sequencing the most valuable type-strain genomes for metagenomic binning, comparative biology and taxonomic classification.</title>
        <authorList>
            <person name="Goeker M."/>
        </authorList>
    </citation>
    <scope>NUCLEOTIDE SEQUENCE</scope>
    <source>
        <strain evidence="1">DSM 15523</strain>
        <strain evidence="2 4">DSM 16476</strain>
    </source>
</reference>
<dbReference type="AlphaFoldDB" id="A0A9X1CD88"/>
<dbReference type="OrthoDB" id="5688981at2"/>
<evidence type="ECO:0000313" key="3">
    <source>
        <dbReference type="Proteomes" id="UP001138672"/>
    </source>
</evidence>
<dbReference type="EMBL" id="JAGGJQ010000008">
    <property type="protein sequence ID" value="MBP1840979.1"/>
    <property type="molecule type" value="Genomic_DNA"/>
</dbReference>
<proteinExistence type="predicted"/>
<dbReference type="Proteomes" id="UP001231587">
    <property type="component" value="Unassembled WGS sequence"/>
</dbReference>
<protein>
    <submittedName>
        <fullName evidence="1">Uncharacterized protein</fullName>
    </submittedName>
</protein>
<dbReference type="Proteomes" id="UP001138672">
    <property type="component" value="Unassembled WGS sequence"/>
</dbReference>
<dbReference type="EMBL" id="JAUSUU010000008">
    <property type="protein sequence ID" value="MDQ0336124.1"/>
    <property type="molecule type" value="Genomic_DNA"/>
</dbReference>
<evidence type="ECO:0000313" key="2">
    <source>
        <dbReference type="EMBL" id="MDQ0336124.1"/>
    </source>
</evidence>